<dbReference type="OrthoDB" id="668782at2"/>
<keyword evidence="3" id="KW-1185">Reference proteome</keyword>
<accession>A0A2W2BRD9</accession>
<evidence type="ECO:0000313" key="2">
    <source>
        <dbReference type="EMBL" id="PZF89775.1"/>
    </source>
</evidence>
<organism evidence="2 3">
    <name type="scientific">Micromonospora endophytica</name>
    <dbReference type="NCBI Taxonomy" id="515350"/>
    <lineage>
        <taxon>Bacteria</taxon>
        <taxon>Bacillati</taxon>
        <taxon>Actinomycetota</taxon>
        <taxon>Actinomycetes</taxon>
        <taxon>Micromonosporales</taxon>
        <taxon>Micromonosporaceae</taxon>
        <taxon>Micromonospora</taxon>
    </lineage>
</organism>
<comment type="caution">
    <text evidence="2">The sequence shown here is derived from an EMBL/GenBank/DDBJ whole genome shotgun (WGS) entry which is preliminary data.</text>
</comment>
<dbReference type="InterPro" id="IPR011008">
    <property type="entry name" value="Dimeric_a/b-barrel"/>
</dbReference>
<reference evidence="2 3" key="1">
    <citation type="submission" date="2018-01" db="EMBL/GenBank/DDBJ databases">
        <title>Draft genome sequence of Jishengella endophytica.</title>
        <authorList>
            <person name="Sahin N."/>
            <person name="Ay H."/>
            <person name="Saygin H."/>
        </authorList>
    </citation>
    <scope>NUCLEOTIDE SEQUENCE [LARGE SCALE GENOMIC DNA]</scope>
    <source>
        <strain evidence="2 3">DSM 45430</strain>
    </source>
</reference>
<dbReference type="RefSeq" id="WP_111245484.1">
    <property type="nucleotide sequence ID" value="NZ_AP023358.1"/>
</dbReference>
<dbReference type="AlphaFoldDB" id="A0A2W2BRD9"/>
<dbReference type="PANTHER" id="PTHR35174:SF3">
    <property type="entry name" value="BLL7171 PROTEIN"/>
    <property type="match status" value="1"/>
</dbReference>
<dbReference type="Proteomes" id="UP000248627">
    <property type="component" value="Unassembled WGS sequence"/>
</dbReference>
<dbReference type="EMBL" id="POTX01000207">
    <property type="protein sequence ID" value="PZF89775.1"/>
    <property type="molecule type" value="Genomic_DNA"/>
</dbReference>
<dbReference type="InterPro" id="IPR005545">
    <property type="entry name" value="YCII"/>
</dbReference>
<gene>
    <name evidence="2" type="ORF">C1I93_23585</name>
</gene>
<proteinExistence type="inferred from homology"/>
<name>A0A2W2BRD9_9ACTN</name>
<dbReference type="Pfam" id="PF03795">
    <property type="entry name" value="YCII"/>
    <property type="match status" value="1"/>
</dbReference>
<dbReference type="SUPFAM" id="SSF54909">
    <property type="entry name" value="Dimeric alpha+beta barrel"/>
    <property type="match status" value="1"/>
</dbReference>
<sequence length="121" mass="13472">MKYLMLIYGNDEIWSSLPDGELAALIDRVDTFNQTLRASGELVDSQGLETRPRAVRFVDDVPVVTDGPYLEAKEYVGSYFVVDVASEQRALEIARSYPALRFGSGTGGGIEVWPLMTRDEH</sequence>
<protein>
    <submittedName>
        <fullName evidence="2">Uncharacterized protein</fullName>
    </submittedName>
</protein>
<dbReference type="PANTHER" id="PTHR35174">
    <property type="entry name" value="BLL7171 PROTEIN-RELATED"/>
    <property type="match status" value="1"/>
</dbReference>
<comment type="similarity">
    <text evidence="1">Belongs to the YciI family.</text>
</comment>
<evidence type="ECO:0000256" key="1">
    <source>
        <dbReference type="ARBA" id="ARBA00007689"/>
    </source>
</evidence>
<dbReference type="Gene3D" id="3.30.70.1060">
    <property type="entry name" value="Dimeric alpha+beta barrel"/>
    <property type="match status" value="1"/>
</dbReference>
<evidence type="ECO:0000313" key="3">
    <source>
        <dbReference type="Proteomes" id="UP000248627"/>
    </source>
</evidence>